<feature type="region of interest" description="Disordered" evidence="1">
    <location>
        <begin position="155"/>
        <end position="198"/>
    </location>
</feature>
<dbReference type="AlphaFoldDB" id="A0A8T2P9H2"/>
<evidence type="ECO:0000313" key="3">
    <source>
        <dbReference type="Proteomes" id="UP000824540"/>
    </source>
</evidence>
<evidence type="ECO:0000256" key="1">
    <source>
        <dbReference type="SAM" id="MobiDB-lite"/>
    </source>
</evidence>
<accession>A0A8T2P9H2</accession>
<dbReference type="EMBL" id="JAFBMS010000018">
    <property type="protein sequence ID" value="KAG9345287.1"/>
    <property type="molecule type" value="Genomic_DNA"/>
</dbReference>
<organism evidence="2 3">
    <name type="scientific">Albula glossodonta</name>
    <name type="common">roundjaw bonefish</name>
    <dbReference type="NCBI Taxonomy" id="121402"/>
    <lineage>
        <taxon>Eukaryota</taxon>
        <taxon>Metazoa</taxon>
        <taxon>Chordata</taxon>
        <taxon>Craniata</taxon>
        <taxon>Vertebrata</taxon>
        <taxon>Euteleostomi</taxon>
        <taxon>Actinopterygii</taxon>
        <taxon>Neopterygii</taxon>
        <taxon>Teleostei</taxon>
        <taxon>Albuliformes</taxon>
        <taxon>Albulidae</taxon>
        <taxon>Albula</taxon>
    </lineage>
</organism>
<proteinExistence type="predicted"/>
<dbReference type="OrthoDB" id="409374at2759"/>
<sequence>MGYDEVVRATLRCQRTGNTTRPRRIKTWVRPLNDITATAMTHSGPATCPPMSVSQRVPQPLQCFRGTADVRDTAVTITAASTLPPLSKDSCMAVSSSSLNSENPYATIKDLPIPQPRPLESSYMEMKSPVQRERSYVEIRPPPPHPASTAVERCSLGSVTEQETQNHYDLPVNSHIPGHYDLPPVRRPPSPSPRRLPH</sequence>
<name>A0A8T2P9H2_9TELE</name>
<gene>
    <name evidence="2" type="ORF">JZ751_009833</name>
</gene>
<protein>
    <submittedName>
        <fullName evidence="2">Uncharacterized protein</fullName>
    </submittedName>
</protein>
<keyword evidence="3" id="KW-1185">Reference proteome</keyword>
<feature type="compositionally biased region" description="Polar residues" evidence="1">
    <location>
        <begin position="157"/>
        <end position="167"/>
    </location>
</feature>
<dbReference type="Proteomes" id="UP000824540">
    <property type="component" value="Unassembled WGS sequence"/>
</dbReference>
<feature type="compositionally biased region" description="Pro residues" evidence="1">
    <location>
        <begin position="185"/>
        <end position="198"/>
    </location>
</feature>
<evidence type="ECO:0000313" key="2">
    <source>
        <dbReference type="EMBL" id="KAG9345287.1"/>
    </source>
</evidence>
<reference evidence="2" key="1">
    <citation type="thesis" date="2021" institute="BYU ScholarsArchive" country="Provo, UT, USA">
        <title>Applications of and Algorithms for Genome Assembly and Genomic Analyses with an Emphasis on Marine Teleosts.</title>
        <authorList>
            <person name="Pickett B.D."/>
        </authorList>
    </citation>
    <scope>NUCLEOTIDE SEQUENCE</scope>
    <source>
        <strain evidence="2">HI-2016</strain>
    </source>
</reference>
<comment type="caution">
    <text evidence="2">The sequence shown here is derived from an EMBL/GenBank/DDBJ whole genome shotgun (WGS) entry which is preliminary data.</text>
</comment>